<organism evidence="2 3">
    <name type="scientific">Platysternon megacephalum</name>
    <name type="common">big-headed turtle</name>
    <dbReference type="NCBI Taxonomy" id="55544"/>
    <lineage>
        <taxon>Eukaryota</taxon>
        <taxon>Metazoa</taxon>
        <taxon>Chordata</taxon>
        <taxon>Craniata</taxon>
        <taxon>Vertebrata</taxon>
        <taxon>Euteleostomi</taxon>
        <taxon>Archelosauria</taxon>
        <taxon>Testudinata</taxon>
        <taxon>Testudines</taxon>
        <taxon>Cryptodira</taxon>
        <taxon>Durocryptodira</taxon>
        <taxon>Testudinoidea</taxon>
        <taxon>Platysternidae</taxon>
        <taxon>Platysternon</taxon>
    </lineage>
</organism>
<feature type="region of interest" description="Disordered" evidence="1">
    <location>
        <begin position="1"/>
        <end position="35"/>
    </location>
</feature>
<dbReference type="EMBL" id="QXTE01000162">
    <property type="protein sequence ID" value="TFK03284.1"/>
    <property type="molecule type" value="Genomic_DNA"/>
</dbReference>
<accession>A0A4D9E926</accession>
<dbReference type="Proteomes" id="UP000297703">
    <property type="component" value="Unassembled WGS sequence"/>
</dbReference>
<evidence type="ECO:0000256" key="1">
    <source>
        <dbReference type="SAM" id="MobiDB-lite"/>
    </source>
</evidence>
<comment type="caution">
    <text evidence="2">The sequence shown here is derived from an EMBL/GenBank/DDBJ whole genome shotgun (WGS) entry which is preliminary data.</text>
</comment>
<evidence type="ECO:0000313" key="2">
    <source>
        <dbReference type="EMBL" id="TFK03284.1"/>
    </source>
</evidence>
<dbReference type="AlphaFoldDB" id="A0A4D9E926"/>
<evidence type="ECO:0000313" key="3">
    <source>
        <dbReference type="Proteomes" id="UP000297703"/>
    </source>
</evidence>
<name>A0A4D9E926_9SAUR</name>
<sequence>MLAEPPPYTAHHSPQHGQTRLLPGPSLCSSPRSLSSRSRSAAGALEAKYLGSVPTDKHRMLAWFIRFALLLRRMSWCTGPAPRPAGESPVPWQECVTAAAGPGMSLASDCGVGRYLAEALL</sequence>
<gene>
    <name evidence="2" type="ORF">DR999_PMT14310</name>
</gene>
<feature type="compositionally biased region" description="Low complexity" evidence="1">
    <location>
        <begin position="20"/>
        <end position="35"/>
    </location>
</feature>
<reference evidence="2 3" key="1">
    <citation type="submission" date="2019-04" db="EMBL/GenBank/DDBJ databases">
        <title>Draft genome of the big-headed turtle Platysternon megacephalum.</title>
        <authorList>
            <person name="Gong S."/>
        </authorList>
    </citation>
    <scope>NUCLEOTIDE SEQUENCE [LARGE SCALE GENOMIC DNA]</scope>
    <source>
        <strain evidence="2">DO16091913</strain>
        <tissue evidence="2">Muscle</tissue>
    </source>
</reference>
<reference evidence="2 3" key="2">
    <citation type="submission" date="2019-04" db="EMBL/GenBank/DDBJ databases">
        <title>The genome sequence of big-headed turtle.</title>
        <authorList>
            <person name="Gong S."/>
        </authorList>
    </citation>
    <scope>NUCLEOTIDE SEQUENCE [LARGE SCALE GENOMIC DNA]</scope>
    <source>
        <strain evidence="2">DO16091913</strain>
        <tissue evidence="2">Muscle</tissue>
    </source>
</reference>
<protein>
    <submittedName>
        <fullName evidence="2">Coiled-coil domain-containing protein 43</fullName>
    </submittedName>
</protein>
<proteinExistence type="predicted"/>
<keyword evidence="3" id="KW-1185">Reference proteome</keyword>